<dbReference type="Pfam" id="PF00156">
    <property type="entry name" value="Pribosyltran"/>
    <property type="match status" value="1"/>
</dbReference>
<organism evidence="2 3">
    <name type="scientific">Limobrevibacterium gyesilva</name>
    <dbReference type="NCBI Taxonomy" id="2991712"/>
    <lineage>
        <taxon>Bacteria</taxon>
        <taxon>Pseudomonadati</taxon>
        <taxon>Pseudomonadota</taxon>
        <taxon>Alphaproteobacteria</taxon>
        <taxon>Acetobacterales</taxon>
        <taxon>Acetobacteraceae</taxon>
        <taxon>Limobrevibacterium</taxon>
    </lineage>
</organism>
<dbReference type="EMBL" id="JAPDNT010000024">
    <property type="protein sequence ID" value="MCW3476809.1"/>
    <property type="molecule type" value="Genomic_DNA"/>
</dbReference>
<keyword evidence="2" id="KW-0328">Glycosyltransferase</keyword>
<dbReference type="RefSeq" id="WP_264715644.1">
    <property type="nucleotide sequence ID" value="NZ_JAPDNT010000024.1"/>
</dbReference>
<sequence>MQYWQDFLPPSDRPAPAVWSGFFDATMPDGTRLRLPLRDLGDAAVAGMIANQASFPVLDRISHWMAGQARRFAPEVVVGLPTLGHVYGATVARALGHANWVAPGTSRKLWYDAALSVPLVSITSPMAGRRMWLDPRLLPRLQGRRVLLVDDVISTGSSSLAGLALLRAAGVEPVALCVAMAQGNRWQAGWPDSVPVAAAFATPLFARAGGDWVARAETAVQNCCPPIAPATG</sequence>
<feature type="domain" description="Phosphoribosyltransferase" evidence="1">
    <location>
        <begin position="52"/>
        <end position="186"/>
    </location>
</feature>
<protein>
    <submittedName>
        <fullName evidence="2">Phosphoribosyltransferase</fullName>
    </submittedName>
</protein>
<dbReference type="SUPFAM" id="SSF53271">
    <property type="entry name" value="PRTase-like"/>
    <property type="match status" value="1"/>
</dbReference>
<accession>A0AA42CFM3</accession>
<dbReference type="CDD" id="cd06223">
    <property type="entry name" value="PRTases_typeI"/>
    <property type="match status" value="1"/>
</dbReference>
<evidence type="ECO:0000313" key="3">
    <source>
        <dbReference type="Proteomes" id="UP001165679"/>
    </source>
</evidence>
<gene>
    <name evidence="2" type="ORF">OL599_19770</name>
</gene>
<proteinExistence type="predicted"/>
<dbReference type="AlphaFoldDB" id="A0AA42CFM3"/>
<evidence type="ECO:0000259" key="1">
    <source>
        <dbReference type="Pfam" id="PF00156"/>
    </source>
</evidence>
<dbReference type="NCBIfam" id="NF004689">
    <property type="entry name" value="PRK06031.1"/>
    <property type="match status" value="1"/>
</dbReference>
<dbReference type="GO" id="GO:0016757">
    <property type="term" value="F:glycosyltransferase activity"/>
    <property type="evidence" value="ECO:0007669"/>
    <property type="project" value="UniProtKB-KW"/>
</dbReference>
<evidence type="ECO:0000313" key="2">
    <source>
        <dbReference type="EMBL" id="MCW3476809.1"/>
    </source>
</evidence>
<dbReference type="Proteomes" id="UP001165679">
    <property type="component" value="Unassembled WGS sequence"/>
</dbReference>
<dbReference type="PANTHER" id="PTHR43218:SF1">
    <property type="entry name" value="PHOSPHORIBOSYLTRANSFERASE"/>
    <property type="match status" value="1"/>
</dbReference>
<reference evidence="2" key="2">
    <citation type="submission" date="2022-10" db="EMBL/GenBank/DDBJ databases">
        <authorList>
            <person name="Trinh H.N."/>
        </authorList>
    </citation>
    <scope>NUCLEOTIDE SEQUENCE</scope>
    <source>
        <strain evidence="2">RN2-1</strain>
    </source>
</reference>
<keyword evidence="3" id="KW-1185">Reference proteome</keyword>
<reference evidence="2" key="1">
    <citation type="submission" date="2022-09" db="EMBL/GenBank/DDBJ databases">
        <title>Rhodovastum sp. nov. RN2-1 isolated from soil in Seongnam, South Korea.</title>
        <authorList>
            <person name="Le N.T."/>
        </authorList>
    </citation>
    <scope>NUCLEOTIDE SEQUENCE</scope>
    <source>
        <strain evidence="2">RN2-1</strain>
    </source>
</reference>
<dbReference type="InterPro" id="IPR000836">
    <property type="entry name" value="PRTase_dom"/>
</dbReference>
<name>A0AA42CFM3_9PROT</name>
<dbReference type="PANTHER" id="PTHR43218">
    <property type="entry name" value="PHOSPHORIBOSYLTRANSFERASE-RELATED"/>
    <property type="match status" value="1"/>
</dbReference>
<dbReference type="Gene3D" id="3.40.50.2020">
    <property type="match status" value="1"/>
</dbReference>
<comment type="caution">
    <text evidence="2">The sequence shown here is derived from an EMBL/GenBank/DDBJ whole genome shotgun (WGS) entry which is preliminary data.</text>
</comment>
<dbReference type="InterPro" id="IPR029057">
    <property type="entry name" value="PRTase-like"/>
</dbReference>
<keyword evidence="2" id="KW-0808">Transferase</keyword>